<sequence>MSYECRCNDDDDESQLEPIRPSPPPRPNNYPANIELPNTLNEIVSQLRQRNYNHPGLLAAFSSLTHGRSSKNAYILLIGSSGAGKSSAINNLLNSPNVTLEGTGESTTSEIIEFRIPIPVDSLGVSNSQLRIIDTPGLG</sequence>
<dbReference type="OrthoDB" id="2386367at2759"/>
<protein>
    <submittedName>
        <fullName evidence="3">Putative ribosome biogenesis GTPase RsgA</fullName>
    </submittedName>
</protein>
<dbReference type="Proteomes" id="UP000094527">
    <property type="component" value="Unassembled WGS sequence"/>
</dbReference>
<reference evidence="3 4" key="1">
    <citation type="journal article" date="2016" name="Genome Biol. Evol.">
        <title>Gene Family Evolution Reflects Adaptation to Soil Environmental Stressors in the Genome of the Collembolan Orchesella cincta.</title>
        <authorList>
            <person name="Faddeeva-Vakhrusheva A."/>
            <person name="Derks M.F."/>
            <person name="Anvar S.Y."/>
            <person name="Agamennone V."/>
            <person name="Suring W."/>
            <person name="Smit S."/>
            <person name="van Straalen N.M."/>
            <person name="Roelofs D."/>
        </authorList>
    </citation>
    <scope>NUCLEOTIDE SEQUENCE [LARGE SCALE GENOMIC DNA]</scope>
    <source>
        <tissue evidence="3">Mixed pool</tissue>
    </source>
</reference>
<evidence type="ECO:0000313" key="3">
    <source>
        <dbReference type="EMBL" id="ODM95788.1"/>
    </source>
</evidence>
<evidence type="ECO:0000313" key="4">
    <source>
        <dbReference type="Proteomes" id="UP000094527"/>
    </source>
</evidence>
<dbReference type="CDD" id="cd00882">
    <property type="entry name" value="Ras_like_GTPase"/>
    <property type="match status" value="1"/>
</dbReference>
<dbReference type="AlphaFoldDB" id="A0A1D2MSB2"/>
<dbReference type="InterPro" id="IPR027417">
    <property type="entry name" value="P-loop_NTPase"/>
</dbReference>
<comment type="caution">
    <text evidence="3">The sequence shown here is derived from an EMBL/GenBank/DDBJ whole genome shotgun (WGS) entry which is preliminary data.</text>
</comment>
<keyword evidence="4" id="KW-1185">Reference proteome</keyword>
<dbReference type="SUPFAM" id="SSF52540">
    <property type="entry name" value="P-loop containing nucleoside triphosphate hydrolases"/>
    <property type="match status" value="1"/>
</dbReference>
<dbReference type="EMBL" id="LJIJ01000620">
    <property type="protein sequence ID" value="ODM95788.1"/>
    <property type="molecule type" value="Genomic_DNA"/>
</dbReference>
<dbReference type="Gene3D" id="3.40.50.300">
    <property type="entry name" value="P-loop containing nucleotide triphosphate hydrolases"/>
    <property type="match status" value="1"/>
</dbReference>
<feature type="non-terminal residue" evidence="3">
    <location>
        <position position="139"/>
    </location>
</feature>
<accession>A0A1D2MSB2</accession>
<evidence type="ECO:0000256" key="1">
    <source>
        <dbReference type="SAM" id="MobiDB-lite"/>
    </source>
</evidence>
<dbReference type="GO" id="GO:0005525">
    <property type="term" value="F:GTP binding"/>
    <property type="evidence" value="ECO:0007669"/>
    <property type="project" value="InterPro"/>
</dbReference>
<organism evidence="3 4">
    <name type="scientific">Orchesella cincta</name>
    <name type="common">Springtail</name>
    <name type="synonym">Podura cincta</name>
    <dbReference type="NCBI Taxonomy" id="48709"/>
    <lineage>
        <taxon>Eukaryota</taxon>
        <taxon>Metazoa</taxon>
        <taxon>Ecdysozoa</taxon>
        <taxon>Arthropoda</taxon>
        <taxon>Hexapoda</taxon>
        <taxon>Collembola</taxon>
        <taxon>Entomobryomorpha</taxon>
        <taxon>Entomobryoidea</taxon>
        <taxon>Orchesellidae</taxon>
        <taxon>Orchesellinae</taxon>
        <taxon>Orchesella</taxon>
    </lineage>
</organism>
<dbReference type="Pfam" id="PF01926">
    <property type="entry name" value="MMR_HSR1"/>
    <property type="match status" value="1"/>
</dbReference>
<dbReference type="InterPro" id="IPR006073">
    <property type="entry name" value="GTP-bd"/>
</dbReference>
<feature type="domain" description="G" evidence="2">
    <location>
        <begin position="75"/>
        <end position="138"/>
    </location>
</feature>
<evidence type="ECO:0000259" key="2">
    <source>
        <dbReference type="Pfam" id="PF01926"/>
    </source>
</evidence>
<name>A0A1D2MSB2_ORCCI</name>
<proteinExistence type="predicted"/>
<feature type="region of interest" description="Disordered" evidence="1">
    <location>
        <begin position="1"/>
        <end position="31"/>
    </location>
</feature>
<gene>
    <name evidence="3" type="ORF">Ocin01_10897</name>
</gene>